<dbReference type="Gene3D" id="1.20.1250.20">
    <property type="entry name" value="MFS general substrate transporter like domains"/>
    <property type="match status" value="1"/>
</dbReference>
<proteinExistence type="inferred from homology"/>
<dbReference type="SUPFAM" id="SSF103473">
    <property type="entry name" value="MFS general substrate transporter"/>
    <property type="match status" value="1"/>
</dbReference>
<evidence type="ECO:0000256" key="5">
    <source>
        <dbReference type="ARBA" id="ARBA00022989"/>
    </source>
</evidence>
<keyword evidence="6 8" id="KW-0472">Membrane</keyword>
<comment type="similarity">
    <text evidence="7">Belongs to the major facilitator superfamily. Sugar transporter (TC 2.A.1.1) family.</text>
</comment>
<keyword evidence="2 7" id="KW-0813">Transport</keyword>
<evidence type="ECO:0000256" key="2">
    <source>
        <dbReference type="ARBA" id="ARBA00022448"/>
    </source>
</evidence>
<comment type="subcellular location">
    <subcellularLocation>
        <location evidence="1">Cell membrane</location>
        <topology evidence="1">Multi-pass membrane protein</topology>
    </subcellularLocation>
</comment>
<feature type="transmembrane region" description="Helical" evidence="8">
    <location>
        <begin position="312"/>
        <end position="335"/>
    </location>
</feature>
<keyword evidence="5 8" id="KW-1133">Transmembrane helix</keyword>
<dbReference type="PANTHER" id="PTHR23503:SF8">
    <property type="entry name" value="FACILITATED GLUCOSE TRANSPORTER PROTEIN 1"/>
    <property type="match status" value="1"/>
</dbReference>
<feature type="transmembrane region" description="Helical" evidence="8">
    <location>
        <begin position="371"/>
        <end position="397"/>
    </location>
</feature>
<organism evidence="10">
    <name type="scientific">Lygus hesperus</name>
    <name type="common">Western plant bug</name>
    <dbReference type="NCBI Taxonomy" id="30085"/>
    <lineage>
        <taxon>Eukaryota</taxon>
        <taxon>Metazoa</taxon>
        <taxon>Ecdysozoa</taxon>
        <taxon>Arthropoda</taxon>
        <taxon>Hexapoda</taxon>
        <taxon>Insecta</taxon>
        <taxon>Pterygota</taxon>
        <taxon>Neoptera</taxon>
        <taxon>Paraneoptera</taxon>
        <taxon>Hemiptera</taxon>
        <taxon>Heteroptera</taxon>
        <taxon>Panheteroptera</taxon>
        <taxon>Cimicomorpha</taxon>
        <taxon>Miridae</taxon>
        <taxon>Mirini</taxon>
        <taxon>Lygus</taxon>
    </lineage>
</organism>
<reference evidence="11" key="3">
    <citation type="submission" date="2014-09" db="EMBL/GenBank/DDBJ databases">
        <authorList>
            <person name="Magalhaes I.L.F."/>
            <person name="Oliveira U."/>
            <person name="Santos F.R."/>
            <person name="Vidigal T.H.D.A."/>
            <person name="Brescovit A.D."/>
            <person name="Santos A.J."/>
        </authorList>
    </citation>
    <scope>NUCLEOTIDE SEQUENCE</scope>
</reference>
<keyword evidence="3" id="KW-1003">Cell membrane</keyword>
<evidence type="ECO:0000313" key="10">
    <source>
        <dbReference type="EMBL" id="JAG21079.1"/>
    </source>
</evidence>
<dbReference type="PROSITE" id="PS50850">
    <property type="entry name" value="MFS"/>
    <property type="match status" value="1"/>
</dbReference>
<feature type="transmembrane region" description="Helical" evidence="8">
    <location>
        <begin position="409"/>
        <end position="430"/>
    </location>
</feature>
<name>A0A0A9XMB1_LYGHE</name>
<dbReference type="NCBIfam" id="TIGR00879">
    <property type="entry name" value="SP"/>
    <property type="match status" value="1"/>
</dbReference>
<dbReference type="PROSITE" id="PS00217">
    <property type="entry name" value="SUGAR_TRANSPORT_2"/>
    <property type="match status" value="1"/>
</dbReference>
<evidence type="ECO:0000256" key="1">
    <source>
        <dbReference type="ARBA" id="ARBA00004651"/>
    </source>
</evidence>
<feature type="transmembrane region" description="Helical" evidence="8">
    <location>
        <begin position="103"/>
        <end position="123"/>
    </location>
</feature>
<dbReference type="GO" id="GO:0005353">
    <property type="term" value="F:fructose transmembrane transporter activity"/>
    <property type="evidence" value="ECO:0007669"/>
    <property type="project" value="UniProtKB-ARBA"/>
</dbReference>
<reference evidence="10" key="2">
    <citation type="submission" date="2014-07" db="EMBL/GenBank/DDBJ databases">
        <authorList>
            <person name="Hull J."/>
        </authorList>
    </citation>
    <scope>NUCLEOTIDE SEQUENCE</scope>
</reference>
<evidence type="ECO:0000256" key="3">
    <source>
        <dbReference type="ARBA" id="ARBA00022475"/>
    </source>
</evidence>
<evidence type="ECO:0000256" key="7">
    <source>
        <dbReference type="RuleBase" id="RU003346"/>
    </source>
</evidence>
<feature type="transmembrane region" description="Helical" evidence="8">
    <location>
        <begin position="129"/>
        <end position="150"/>
    </location>
</feature>
<dbReference type="InterPro" id="IPR003663">
    <property type="entry name" value="Sugar/inositol_transpt"/>
</dbReference>
<dbReference type="GO" id="GO:1990539">
    <property type="term" value="P:fructose import across plasma membrane"/>
    <property type="evidence" value="ECO:0007669"/>
    <property type="project" value="UniProtKB-ARBA"/>
</dbReference>
<dbReference type="InterPro" id="IPR005828">
    <property type="entry name" value="MFS_sugar_transport-like"/>
</dbReference>
<dbReference type="Pfam" id="PF00083">
    <property type="entry name" value="Sugar_tr"/>
    <property type="match status" value="1"/>
</dbReference>
<dbReference type="EMBL" id="GBRD01012319">
    <property type="protein sequence ID" value="JAG53505.1"/>
    <property type="molecule type" value="Transcribed_RNA"/>
</dbReference>
<feature type="transmembrane region" description="Helical" evidence="8">
    <location>
        <begin position="69"/>
        <end position="91"/>
    </location>
</feature>
<dbReference type="GO" id="GO:0005886">
    <property type="term" value="C:plasma membrane"/>
    <property type="evidence" value="ECO:0007669"/>
    <property type="project" value="UniProtKB-SubCell"/>
</dbReference>
<evidence type="ECO:0000256" key="8">
    <source>
        <dbReference type="SAM" id="Phobius"/>
    </source>
</evidence>
<dbReference type="InterPro" id="IPR005829">
    <property type="entry name" value="Sugar_transporter_CS"/>
</dbReference>
<feature type="transmembrane region" description="Helical" evidence="8">
    <location>
        <begin position="342"/>
        <end position="365"/>
    </location>
</feature>
<dbReference type="AlphaFoldDB" id="A0A0A9XMB1"/>
<dbReference type="EMBL" id="GBHO01022525">
    <property type="protein sequence ID" value="JAG21079.1"/>
    <property type="molecule type" value="Transcribed_RNA"/>
</dbReference>
<dbReference type="InterPro" id="IPR045263">
    <property type="entry name" value="GLUT"/>
</dbReference>
<dbReference type="FunFam" id="1.20.1250.20:FF:001511">
    <property type="entry name" value="Solute carrier family 2, facilitated glucose transporter member 5"/>
    <property type="match status" value="1"/>
</dbReference>
<keyword evidence="4 8" id="KW-0812">Transmembrane</keyword>
<evidence type="ECO:0000259" key="9">
    <source>
        <dbReference type="PROSITE" id="PS50850"/>
    </source>
</evidence>
<feature type="transmembrane region" description="Helical" evidence="8">
    <location>
        <begin position="436"/>
        <end position="457"/>
    </location>
</feature>
<evidence type="ECO:0000313" key="11">
    <source>
        <dbReference type="EMBL" id="JAG53505.1"/>
    </source>
</evidence>
<dbReference type="EMBL" id="GBRD01012317">
    <property type="protein sequence ID" value="JAG53507.1"/>
    <property type="molecule type" value="Transcribed_RNA"/>
</dbReference>
<dbReference type="InterPro" id="IPR036259">
    <property type="entry name" value="MFS_trans_sf"/>
</dbReference>
<sequence>MGLNEEEINDGSRPTHSKMTFTLIWTILAAAIGSGFQHGYNTGILNAPQKVIESWMNETMAVDDTELTVIWSTTTSIMSIGGIIGGALTSVASTSLGRRKALILNNLIAIVAGVLMGSAKYASQPSMLIVGRFIVGINAGLNGGVAPMYLSEISPMRLRGAIGVVYQVSMTASILISEIVGNGAILGTMDLWPFLLFLILIPAIYQMIALLFSPESPKYLLEINEEVKAMSECIRLCGEKEGRENLERIKNEIADARSQPDVTLKDMCVIRKYRRPLIIMCLLHAAQQLSGVNVVVYYSTQIFRSAHLSEEHAQLATIGVGLINMLTTFVSVFLVEICGRKPLLTIGFGGMAVALSLLMGCLSYVDKYPVMAYAAVLIVYLFKIVFAIGPGPIPWLIGSELFTTSVRPLGLSVAVPVNWLFNFVVGLAYLPLQTVMGAWVFSIFIIFMAIATVYFFFAIPETKNRPIDEITAQFE</sequence>
<protein>
    <submittedName>
        <fullName evidence="10">Solute carrier family 2, facilitated glucose transporter member 1</fullName>
    </submittedName>
</protein>
<gene>
    <name evidence="10" type="primary">Slc2a1_2</name>
    <name evidence="10" type="ORF">CM83_59506</name>
</gene>
<feature type="transmembrane region" description="Helical" evidence="8">
    <location>
        <begin position="191"/>
        <end position="212"/>
    </location>
</feature>
<evidence type="ECO:0000256" key="6">
    <source>
        <dbReference type="ARBA" id="ARBA00023136"/>
    </source>
</evidence>
<feature type="domain" description="Major facilitator superfamily (MFS) profile" evidence="9">
    <location>
        <begin position="27"/>
        <end position="463"/>
    </location>
</feature>
<dbReference type="PRINTS" id="PR00171">
    <property type="entry name" value="SUGRTRNSPORT"/>
</dbReference>
<accession>A0A0A9XMB1</accession>
<reference evidence="10" key="1">
    <citation type="journal article" date="2014" name="PLoS ONE">
        <title>Transcriptome-Based Identification of ABC Transporters in the Western Tarnished Plant Bug Lygus hesperus.</title>
        <authorList>
            <person name="Hull J.J."/>
            <person name="Chaney K."/>
            <person name="Geib S.M."/>
            <person name="Fabrick J.A."/>
            <person name="Brent C.S."/>
            <person name="Walsh D."/>
            <person name="Lavine L.C."/>
        </authorList>
    </citation>
    <scope>NUCLEOTIDE SEQUENCE</scope>
</reference>
<feature type="transmembrane region" description="Helical" evidence="8">
    <location>
        <begin position="162"/>
        <end position="185"/>
    </location>
</feature>
<dbReference type="InterPro" id="IPR020846">
    <property type="entry name" value="MFS_dom"/>
</dbReference>
<dbReference type="PANTHER" id="PTHR23503">
    <property type="entry name" value="SOLUTE CARRIER FAMILY 2"/>
    <property type="match status" value="1"/>
</dbReference>
<feature type="transmembrane region" description="Helical" evidence="8">
    <location>
        <begin position="277"/>
        <end position="300"/>
    </location>
</feature>
<evidence type="ECO:0000256" key="4">
    <source>
        <dbReference type="ARBA" id="ARBA00022692"/>
    </source>
</evidence>
<feature type="transmembrane region" description="Helical" evidence="8">
    <location>
        <begin position="21"/>
        <end position="40"/>
    </location>
</feature>
<keyword evidence="10" id="KW-0762">Sugar transport</keyword>